<evidence type="ECO:0000256" key="1">
    <source>
        <dbReference type="SAM" id="MobiDB-lite"/>
    </source>
</evidence>
<accession>A0A9P1NNC8</accession>
<protein>
    <recommendedName>
        <fullName evidence="4">Terminase small subunit</fullName>
    </recommendedName>
</protein>
<evidence type="ECO:0000313" key="3">
    <source>
        <dbReference type="Proteomes" id="UP000007319"/>
    </source>
</evidence>
<feature type="region of interest" description="Disordered" evidence="1">
    <location>
        <begin position="15"/>
        <end position="40"/>
    </location>
</feature>
<organism evidence="2 3">
    <name type="scientific">Azospirillum baldaniorum</name>
    <dbReference type="NCBI Taxonomy" id="1064539"/>
    <lineage>
        <taxon>Bacteria</taxon>
        <taxon>Pseudomonadati</taxon>
        <taxon>Pseudomonadota</taxon>
        <taxon>Alphaproteobacteria</taxon>
        <taxon>Rhodospirillales</taxon>
        <taxon>Azospirillaceae</taxon>
        <taxon>Azospirillum</taxon>
    </lineage>
</organism>
<dbReference type="EMBL" id="HE577328">
    <property type="protein sequence ID" value="CCC99715.1"/>
    <property type="molecule type" value="Genomic_DNA"/>
</dbReference>
<dbReference type="InterPro" id="IPR048683">
    <property type="entry name" value="Sf6_terminase"/>
</dbReference>
<name>A0A9P1NNC8_9PROT</name>
<dbReference type="Gene3D" id="1.10.10.60">
    <property type="entry name" value="Homeodomain-like"/>
    <property type="match status" value="1"/>
</dbReference>
<proteinExistence type="predicted"/>
<keyword evidence="3" id="KW-1185">Reference proteome</keyword>
<dbReference type="AlphaFoldDB" id="A0A9P1NNC8"/>
<geneLocation type="plasmid" evidence="2 3">
    <name>AZOBR_p1</name>
</geneLocation>
<gene>
    <name evidence="2" type="ORF">AZOBR_p120033</name>
</gene>
<sequence>MRYEPRRPAAILRGMTDATPQPDRINLPDHTAPKRPRVWTPERRAEAWERLLQHIADGGSLDAFCALTDTPSKPTVFEWIRSDPQLANDYARAREVQGDSYADKVADAAQQVLDGKLDAQAGRTAIDALKWLAAKRKPKVYGDRIDANVNLNGNVQVGWVIDLSPSGPVIEGEGATVIEGRTPADE</sequence>
<evidence type="ECO:0008006" key="4">
    <source>
        <dbReference type="Google" id="ProtNLM"/>
    </source>
</evidence>
<reference evidence="2 3" key="1">
    <citation type="journal article" date="2011" name="PLoS Genet.">
        <title>Azospirillum genomes reveal transition of bacteria from aquatic to terrestrial environments.</title>
        <authorList>
            <person name="Wisniewski-Dye F."/>
            <person name="Borziak K."/>
            <person name="Khalsa-Moyers G."/>
            <person name="Alexandre G."/>
            <person name="Sukharnikov L.O."/>
            <person name="Wuichet K."/>
            <person name="Hurst G.B."/>
            <person name="McDonald W.H."/>
            <person name="Robertson J.S."/>
            <person name="Barbe V."/>
            <person name="Calteau A."/>
            <person name="Rouy Z."/>
            <person name="Mangenot S."/>
            <person name="Prigent-Combaret C."/>
            <person name="Normand P."/>
            <person name="Boyer M."/>
            <person name="Siguier P."/>
            <person name="Dessaux Y."/>
            <person name="Elmerich C."/>
            <person name="Condemine G."/>
            <person name="Krishnen G."/>
            <person name="Kennedy I."/>
            <person name="Paterson A.H."/>
            <person name="Gonzalez V."/>
            <person name="Mavingui P."/>
            <person name="Zhulin I.B."/>
        </authorList>
    </citation>
    <scope>NUCLEOTIDE SEQUENCE [LARGE SCALE GENOMIC DNA]</scope>
    <source>
        <strain evidence="2 3">Sp245</strain>
    </source>
</reference>
<keyword evidence="2" id="KW-0614">Plasmid</keyword>
<dbReference type="Proteomes" id="UP000007319">
    <property type="component" value="Plasmid AZOBR_p1"/>
</dbReference>
<dbReference type="KEGG" id="abs:AZOBR_p120033"/>
<evidence type="ECO:0000313" key="2">
    <source>
        <dbReference type="EMBL" id="CCC99715.1"/>
    </source>
</evidence>
<dbReference type="Pfam" id="PF20901">
    <property type="entry name" value="Sf6_terminase"/>
    <property type="match status" value="1"/>
</dbReference>
<dbReference type="RefSeq" id="WP_014197220.1">
    <property type="nucleotide sequence ID" value="NC_016594.1"/>
</dbReference>